<keyword evidence="3" id="KW-1185">Reference proteome</keyword>
<dbReference type="InterPro" id="IPR029752">
    <property type="entry name" value="D-isomer_DH_CS1"/>
</dbReference>
<dbReference type="InterPro" id="IPR036291">
    <property type="entry name" value="NAD(P)-bd_dom_sf"/>
</dbReference>
<proteinExistence type="predicted"/>
<protein>
    <recommendedName>
        <fullName evidence="1">D-isomer specific 2-hydroxyacid dehydrogenase NAD-binding domain-containing protein</fullName>
    </recommendedName>
</protein>
<dbReference type="Proteomes" id="UP000314986">
    <property type="component" value="Unassembled WGS sequence"/>
</dbReference>
<dbReference type="Ensembl" id="ENSCMIT00000017259.1">
    <property type="protein sequence ID" value="ENSCMIP00000016926.1"/>
    <property type="gene ID" value="ENSCMIG00000008113.1"/>
</dbReference>
<reference evidence="3" key="1">
    <citation type="journal article" date="2006" name="Science">
        <title>Ancient noncoding elements conserved in the human genome.</title>
        <authorList>
            <person name="Venkatesh B."/>
            <person name="Kirkness E.F."/>
            <person name="Loh Y.H."/>
            <person name="Halpern A.L."/>
            <person name="Lee A.P."/>
            <person name="Johnson J."/>
            <person name="Dandona N."/>
            <person name="Viswanathan L.D."/>
            <person name="Tay A."/>
            <person name="Venter J.C."/>
            <person name="Strausberg R.L."/>
            <person name="Brenner S."/>
        </authorList>
    </citation>
    <scope>NUCLEOTIDE SEQUENCE [LARGE SCALE GENOMIC DNA]</scope>
</reference>
<dbReference type="Pfam" id="PF02826">
    <property type="entry name" value="2-Hacid_dh_C"/>
    <property type="match status" value="1"/>
</dbReference>
<dbReference type="InterPro" id="IPR006140">
    <property type="entry name" value="D-isomer_DH_NAD-bd"/>
</dbReference>
<dbReference type="PROSITE" id="PS00065">
    <property type="entry name" value="D_2_HYDROXYACID_DH_1"/>
    <property type="match status" value="1"/>
</dbReference>
<dbReference type="STRING" id="7868.ENSCMIP00000016926"/>
<organism evidence="2 3">
    <name type="scientific">Callorhinchus milii</name>
    <name type="common">Ghost shark</name>
    <dbReference type="NCBI Taxonomy" id="7868"/>
    <lineage>
        <taxon>Eukaryota</taxon>
        <taxon>Metazoa</taxon>
        <taxon>Chordata</taxon>
        <taxon>Craniata</taxon>
        <taxon>Vertebrata</taxon>
        <taxon>Chondrichthyes</taxon>
        <taxon>Holocephali</taxon>
        <taxon>Chimaeriformes</taxon>
        <taxon>Callorhinchidae</taxon>
        <taxon>Callorhinchus</taxon>
    </lineage>
</organism>
<dbReference type="InParanoid" id="A0A4W3HLG5"/>
<reference evidence="3" key="3">
    <citation type="journal article" date="2014" name="Nature">
        <title>Elephant shark genome provides unique insights into gnathostome evolution.</title>
        <authorList>
            <consortium name="International Elephant Shark Genome Sequencing Consortium"/>
            <person name="Venkatesh B."/>
            <person name="Lee A.P."/>
            <person name="Ravi V."/>
            <person name="Maurya A.K."/>
            <person name="Lian M.M."/>
            <person name="Swann J.B."/>
            <person name="Ohta Y."/>
            <person name="Flajnik M.F."/>
            <person name="Sutoh Y."/>
            <person name="Kasahara M."/>
            <person name="Hoon S."/>
            <person name="Gangu V."/>
            <person name="Roy S.W."/>
            <person name="Irimia M."/>
            <person name="Korzh V."/>
            <person name="Kondrychyn I."/>
            <person name="Lim Z.W."/>
            <person name="Tay B.H."/>
            <person name="Tohari S."/>
            <person name="Kong K.W."/>
            <person name="Ho S."/>
            <person name="Lorente-Galdos B."/>
            <person name="Quilez J."/>
            <person name="Marques-Bonet T."/>
            <person name="Raney B.J."/>
            <person name="Ingham P.W."/>
            <person name="Tay A."/>
            <person name="Hillier L.W."/>
            <person name="Minx P."/>
            <person name="Boehm T."/>
            <person name="Wilson R.K."/>
            <person name="Brenner S."/>
            <person name="Warren W.C."/>
        </authorList>
    </citation>
    <scope>NUCLEOTIDE SEQUENCE [LARGE SCALE GENOMIC DNA]</scope>
</reference>
<dbReference type="SUPFAM" id="SSF51735">
    <property type="entry name" value="NAD(P)-binding Rossmann-fold domains"/>
    <property type="match status" value="1"/>
</dbReference>
<feature type="domain" description="D-isomer specific 2-hydroxyacid dehydrogenase NAD-binding" evidence="1">
    <location>
        <begin position="3"/>
        <end position="50"/>
    </location>
</feature>
<sequence length="113" mass="12070">MCGYGLSNSTVGIVGLGRIGIAVGQCLKPFGVKKFLYTDFEPKPDIAAQIQAEYGKNGQQPHINSISICTSNSGKRALAIGRHVAILSMYVFVKGVKLTVVVRHAPSLQAIVR</sequence>
<reference evidence="2" key="5">
    <citation type="submission" date="2025-09" db="UniProtKB">
        <authorList>
            <consortium name="Ensembl"/>
        </authorList>
    </citation>
    <scope>IDENTIFICATION</scope>
</reference>
<evidence type="ECO:0000259" key="1">
    <source>
        <dbReference type="Pfam" id="PF02826"/>
    </source>
</evidence>
<name>A0A4W3HLG5_CALMI</name>
<dbReference type="Gene3D" id="3.40.50.720">
    <property type="entry name" value="NAD(P)-binding Rossmann-like Domain"/>
    <property type="match status" value="1"/>
</dbReference>
<accession>A0A4W3HLG5</accession>
<evidence type="ECO:0000313" key="3">
    <source>
        <dbReference type="Proteomes" id="UP000314986"/>
    </source>
</evidence>
<evidence type="ECO:0000313" key="2">
    <source>
        <dbReference type="Ensembl" id="ENSCMIP00000016926.1"/>
    </source>
</evidence>
<dbReference type="AlphaFoldDB" id="A0A4W3HLG5"/>
<dbReference type="GeneTree" id="ENSGT00940000158578"/>
<reference evidence="2" key="4">
    <citation type="submission" date="2025-08" db="UniProtKB">
        <authorList>
            <consortium name="Ensembl"/>
        </authorList>
    </citation>
    <scope>IDENTIFICATION</scope>
</reference>
<dbReference type="GO" id="GO:0051287">
    <property type="term" value="F:NAD binding"/>
    <property type="evidence" value="ECO:0007669"/>
    <property type="project" value="InterPro"/>
</dbReference>
<reference evidence="3" key="2">
    <citation type="journal article" date="2007" name="PLoS Biol.">
        <title>Survey sequencing and comparative analysis of the elephant shark (Callorhinchus milii) genome.</title>
        <authorList>
            <person name="Venkatesh B."/>
            <person name="Kirkness E.F."/>
            <person name="Loh Y.H."/>
            <person name="Halpern A.L."/>
            <person name="Lee A.P."/>
            <person name="Johnson J."/>
            <person name="Dandona N."/>
            <person name="Viswanathan L.D."/>
            <person name="Tay A."/>
            <person name="Venter J.C."/>
            <person name="Strausberg R.L."/>
            <person name="Brenner S."/>
        </authorList>
    </citation>
    <scope>NUCLEOTIDE SEQUENCE [LARGE SCALE GENOMIC DNA]</scope>
</reference>